<accession>I4E5G9</accession>
<protein>
    <submittedName>
        <fullName evidence="1">Uncharacterized protein</fullName>
    </submittedName>
</protein>
<name>I4E5G9_NEIME</name>
<gene>
    <name evidence="1" type="ORF">NMALPHA522_1044</name>
</gene>
<organism evidence="1">
    <name type="scientific">Neisseria meningitidis alpha522</name>
    <dbReference type="NCBI Taxonomy" id="996307"/>
    <lineage>
        <taxon>Bacteria</taxon>
        <taxon>Pseudomonadati</taxon>
        <taxon>Pseudomonadota</taxon>
        <taxon>Betaproteobacteria</taxon>
        <taxon>Neisseriales</taxon>
        <taxon>Neisseriaceae</taxon>
        <taxon>Neisseria</taxon>
    </lineage>
</organism>
<dbReference type="AlphaFoldDB" id="I4E5G9"/>
<dbReference type="EMBL" id="FR845709">
    <property type="protein sequence ID" value="CCA44585.1"/>
    <property type="molecule type" value="Genomic_DNA"/>
</dbReference>
<sequence>MEHILNRDIEWEIQVGYCNGFYTRLHEGLTNV</sequence>
<reference evidence="1" key="1">
    <citation type="submission" date="2011-03" db="EMBL/GenBank/DDBJ databases">
        <title>Draft genome of Neisseria meningitidis strain alpha522.</title>
        <authorList>
            <person name="Schoen C."/>
            <person name="Blom J."/>
        </authorList>
    </citation>
    <scope>NUCLEOTIDE SEQUENCE</scope>
    <source>
        <strain evidence="1">Alpha522</strain>
    </source>
</reference>
<evidence type="ECO:0000313" key="1">
    <source>
        <dbReference type="EMBL" id="CCA44585.1"/>
    </source>
</evidence>
<proteinExistence type="predicted"/>